<sequence length="118" mass="13753">MDQKWSINYYKTASKKSPIEEFIDNLTSAAQIKVGDTFDFLKEFGINVGMPHAKKVAGTPLWELRILGQDSIRIFYITQKGRIFLLLHGFLKKKQKTDKKEIDTALKRLTEYQLRDKD</sequence>
<evidence type="ECO:0000313" key="1">
    <source>
        <dbReference type="EMBL" id="OGE64976.1"/>
    </source>
</evidence>
<accession>A0A1F5MHX2</accession>
<evidence type="ECO:0008006" key="3">
    <source>
        <dbReference type="Google" id="ProtNLM"/>
    </source>
</evidence>
<proteinExistence type="predicted"/>
<dbReference type="Proteomes" id="UP000178859">
    <property type="component" value="Unassembled WGS sequence"/>
</dbReference>
<comment type="caution">
    <text evidence="1">The sequence shown here is derived from an EMBL/GenBank/DDBJ whole genome shotgun (WGS) entry which is preliminary data.</text>
</comment>
<gene>
    <name evidence="1" type="ORF">A3I48_04365</name>
</gene>
<name>A0A1F5MHX2_9BACT</name>
<protein>
    <recommendedName>
        <fullName evidence="3">Addiction module toxin RelE</fullName>
    </recommendedName>
</protein>
<dbReference type="InterPro" id="IPR009241">
    <property type="entry name" value="HigB-like"/>
</dbReference>
<dbReference type="Pfam" id="PF05973">
    <property type="entry name" value="Gp49"/>
    <property type="match status" value="1"/>
</dbReference>
<evidence type="ECO:0000313" key="2">
    <source>
        <dbReference type="Proteomes" id="UP000178859"/>
    </source>
</evidence>
<dbReference type="EMBL" id="MFDT01000013">
    <property type="protein sequence ID" value="OGE64976.1"/>
    <property type="molecule type" value="Genomic_DNA"/>
</dbReference>
<dbReference type="AlphaFoldDB" id="A0A1F5MHX2"/>
<organism evidence="1 2">
    <name type="scientific">Candidatus Daviesbacteria bacterium RIFCSPLOWO2_02_FULL_36_7</name>
    <dbReference type="NCBI Taxonomy" id="1797792"/>
    <lineage>
        <taxon>Bacteria</taxon>
        <taxon>Candidatus Daviesiibacteriota</taxon>
    </lineage>
</organism>
<reference evidence="1 2" key="1">
    <citation type="journal article" date="2016" name="Nat. Commun.">
        <title>Thousands of microbial genomes shed light on interconnected biogeochemical processes in an aquifer system.</title>
        <authorList>
            <person name="Anantharaman K."/>
            <person name="Brown C.T."/>
            <person name="Hug L.A."/>
            <person name="Sharon I."/>
            <person name="Castelle C.J."/>
            <person name="Probst A.J."/>
            <person name="Thomas B.C."/>
            <person name="Singh A."/>
            <person name="Wilkins M.J."/>
            <person name="Karaoz U."/>
            <person name="Brodie E.L."/>
            <person name="Williams K.H."/>
            <person name="Hubbard S.S."/>
            <person name="Banfield J.F."/>
        </authorList>
    </citation>
    <scope>NUCLEOTIDE SEQUENCE [LARGE SCALE GENOMIC DNA]</scope>
</reference>